<dbReference type="OrthoDB" id="6024794at2"/>
<dbReference type="PANTHER" id="PTHR39332:SF7">
    <property type="entry name" value="SRPBCC FAMILY PROTEIN"/>
    <property type="match status" value="1"/>
</dbReference>
<protein>
    <submittedName>
        <fullName evidence="1">MxaD family protein</fullName>
    </submittedName>
</protein>
<keyword evidence="2" id="KW-1185">Reference proteome</keyword>
<comment type="caution">
    <text evidence="1">The sequence shown here is derived from an EMBL/GenBank/DDBJ whole genome shotgun (WGS) entry which is preliminary data.</text>
</comment>
<dbReference type="AlphaFoldDB" id="A0A1W0BA03"/>
<dbReference type="Pfam" id="PF10604">
    <property type="entry name" value="Polyketide_cyc2"/>
    <property type="match status" value="1"/>
</dbReference>
<dbReference type="SUPFAM" id="SSF55961">
    <property type="entry name" value="Bet v1-like"/>
    <property type="match status" value="1"/>
</dbReference>
<dbReference type="Gene3D" id="3.30.530.20">
    <property type="match status" value="1"/>
</dbReference>
<dbReference type="InterPro" id="IPR023393">
    <property type="entry name" value="START-like_dom_sf"/>
</dbReference>
<dbReference type="CDD" id="cd07821">
    <property type="entry name" value="PYR_PYL_RCAR_like"/>
    <property type="match status" value="1"/>
</dbReference>
<sequence length="129" mass="14178">MATLRSHVLIDQSPDAVWQLVRDVPGISRWFPAIIASTGDQQRRTVTLQDGSRLEEIVVTLDDQLRRLQYRVVDGDLPITDHLGTVDVLDVGEDRALVVYSTEIEPADLADAFGPACAEGLEGLRNALV</sequence>
<dbReference type="STRING" id="1538463.B0T36_23350"/>
<organism evidence="1 2">
    <name type="scientific">Nocardia donostiensis</name>
    <dbReference type="NCBI Taxonomy" id="1538463"/>
    <lineage>
        <taxon>Bacteria</taxon>
        <taxon>Bacillati</taxon>
        <taxon>Actinomycetota</taxon>
        <taxon>Actinomycetes</taxon>
        <taxon>Mycobacteriales</taxon>
        <taxon>Nocardiaceae</taxon>
        <taxon>Nocardia</taxon>
    </lineage>
</organism>
<gene>
    <name evidence="1" type="ORF">B0T46_21760</name>
</gene>
<dbReference type="RefSeq" id="WP_077120376.1">
    <property type="nucleotide sequence ID" value="NZ_LOKT01000020.1"/>
</dbReference>
<evidence type="ECO:0000313" key="1">
    <source>
        <dbReference type="EMBL" id="ONM46704.1"/>
    </source>
</evidence>
<evidence type="ECO:0000313" key="2">
    <source>
        <dbReference type="Proteomes" id="UP000188836"/>
    </source>
</evidence>
<dbReference type="InterPro" id="IPR019587">
    <property type="entry name" value="Polyketide_cyclase/dehydratase"/>
</dbReference>
<proteinExistence type="predicted"/>
<dbReference type="PANTHER" id="PTHR39332">
    <property type="entry name" value="BLL4707 PROTEIN"/>
    <property type="match status" value="1"/>
</dbReference>
<dbReference type="Proteomes" id="UP000188836">
    <property type="component" value="Unassembled WGS sequence"/>
</dbReference>
<reference evidence="1 2" key="1">
    <citation type="journal article" date="2016" name="Antonie Van Leeuwenhoek">
        <title>Nocardia donostiensis sp. nov., isolated from human respiratory specimens.</title>
        <authorList>
            <person name="Ercibengoa M."/>
            <person name="Bell M."/>
            <person name="Marimon J.M."/>
            <person name="Humrighouse B."/>
            <person name="Klenk H.P."/>
            <person name="Potter G."/>
            <person name="Perez-Trallero E."/>
        </authorList>
    </citation>
    <scope>NUCLEOTIDE SEQUENCE [LARGE SCALE GENOMIC DNA]</scope>
    <source>
        <strain evidence="1 2">X1655</strain>
    </source>
</reference>
<accession>A0A1W0BA03</accession>
<name>A0A1W0BA03_9NOCA</name>
<dbReference type="EMBL" id="MUMY01000021">
    <property type="protein sequence ID" value="ONM46704.1"/>
    <property type="molecule type" value="Genomic_DNA"/>
</dbReference>